<dbReference type="PANTHER" id="PTHR10625:SF10">
    <property type="entry name" value="HISTONE DEACETYLASE HDAC1"/>
    <property type="match status" value="1"/>
</dbReference>
<dbReference type="OrthoDB" id="9808367at2"/>
<keyword evidence="4" id="KW-1185">Reference proteome</keyword>
<comment type="caution">
    <text evidence="3">The sequence shown here is derived from an EMBL/GenBank/DDBJ whole genome shotgun (WGS) entry which is preliminary data.</text>
</comment>
<dbReference type="PANTHER" id="PTHR10625">
    <property type="entry name" value="HISTONE DEACETYLASE HDAC1-RELATED"/>
    <property type="match status" value="1"/>
</dbReference>
<evidence type="ECO:0000313" key="4">
    <source>
        <dbReference type="Proteomes" id="UP000004221"/>
    </source>
</evidence>
<organism evidence="3 4">
    <name type="scientific">Nitrolancea hollandica Lb</name>
    <dbReference type="NCBI Taxonomy" id="1129897"/>
    <lineage>
        <taxon>Bacteria</taxon>
        <taxon>Pseudomonadati</taxon>
        <taxon>Thermomicrobiota</taxon>
        <taxon>Thermomicrobia</taxon>
        <taxon>Sphaerobacterales</taxon>
        <taxon>Sphaerobacterineae</taxon>
        <taxon>Sphaerobacteraceae</taxon>
        <taxon>Nitrolancea</taxon>
    </lineage>
</organism>
<comment type="similarity">
    <text evidence="1">Belongs to the histone deacetylase family.</text>
</comment>
<dbReference type="EMBL" id="CAGS01000557">
    <property type="protein sequence ID" value="CCF85878.1"/>
    <property type="molecule type" value="Genomic_DNA"/>
</dbReference>
<sequence>MNIGTALLISDQFQLHKTGQHPENAGRLTAVHQHLAESGMLDERPVLEPTPATAGDIALVHEPRYIAMVERIANSGGGLLDTDTVVSPRSYDIALLAVGSAIRSVDLVLGQDARRAFALPRPPGHHALQNRGMGFCLFNNIAIAAQHAIERKGLRRVAIIDWDVHHGNGTQAIFYETDRVFYASVHQWPLFPGTGSAEETGSGPGSGYTLNVALPPGSDDARYLWVLDEIIGPRVAAYQPDLILVSAGFDAHREDPLANMMVTEDGYFSIAARMRAWADSLSDGRLVLILEGGYNQRALALSVEATIRGLDDHVPVKA</sequence>
<dbReference type="Gene3D" id="3.40.800.20">
    <property type="entry name" value="Histone deacetylase domain"/>
    <property type="match status" value="1"/>
</dbReference>
<dbReference type="InterPro" id="IPR023696">
    <property type="entry name" value="Ureohydrolase_dom_sf"/>
</dbReference>
<dbReference type="Proteomes" id="UP000004221">
    <property type="component" value="Unassembled WGS sequence"/>
</dbReference>
<feature type="domain" description="Histone deacetylase" evidence="2">
    <location>
        <begin position="21"/>
        <end position="309"/>
    </location>
</feature>
<dbReference type="GO" id="GO:0040029">
    <property type="term" value="P:epigenetic regulation of gene expression"/>
    <property type="evidence" value="ECO:0007669"/>
    <property type="project" value="TreeGrafter"/>
</dbReference>
<name>I4EMG5_9BACT</name>
<dbReference type="Pfam" id="PF00850">
    <property type="entry name" value="Hist_deacetyl"/>
    <property type="match status" value="1"/>
</dbReference>
<accession>I4EMG5</accession>
<evidence type="ECO:0000313" key="3">
    <source>
        <dbReference type="EMBL" id="CCF85878.1"/>
    </source>
</evidence>
<gene>
    <name evidence="3" type="ORF">NITHO_600002</name>
</gene>
<evidence type="ECO:0000259" key="2">
    <source>
        <dbReference type="Pfam" id="PF00850"/>
    </source>
</evidence>
<dbReference type="InterPro" id="IPR000286">
    <property type="entry name" value="HDACs"/>
</dbReference>
<dbReference type="PRINTS" id="PR01270">
    <property type="entry name" value="HDASUPER"/>
</dbReference>
<proteinExistence type="inferred from homology"/>
<reference evidence="3 4" key="1">
    <citation type="journal article" date="2012" name="ISME J.">
        <title>Nitrification expanded: discovery, physiology and genomics of a nitrite-oxidizing bacterium from the phylum Chloroflexi.</title>
        <authorList>
            <person name="Sorokin D.Y."/>
            <person name="Lucker S."/>
            <person name="Vejmelkova D."/>
            <person name="Kostrikina N.A."/>
            <person name="Kleerebezem R."/>
            <person name="Rijpstra W.I."/>
            <person name="Damste J.S."/>
            <person name="Le Paslier D."/>
            <person name="Muyzer G."/>
            <person name="Wagner M."/>
            <person name="van Loosdrecht M.C."/>
            <person name="Daims H."/>
        </authorList>
    </citation>
    <scope>NUCLEOTIDE SEQUENCE [LARGE SCALE GENOMIC DNA]</scope>
    <source>
        <strain evidence="4">none</strain>
    </source>
</reference>
<dbReference type="SUPFAM" id="SSF52768">
    <property type="entry name" value="Arginase/deacetylase"/>
    <property type="match status" value="1"/>
</dbReference>
<dbReference type="CDD" id="cd09992">
    <property type="entry name" value="HDAC_classII"/>
    <property type="match status" value="1"/>
</dbReference>
<dbReference type="GO" id="GO:0004407">
    <property type="term" value="F:histone deacetylase activity"/>
    <property type="evidence" value="ECO:0007669"/>
    <property type="project" value="TreeGrafter"/>
</dbReference>
<dbReference type="InterPro" id="IPR023801">
    <property type="entry name" value="His_deacetylse_dom"/>
</dbReference>
<protein>
    <recommendedName>
        <fullName evidence="2">Histone deacetylase domain-containing protein</fullName>
    </recommendedName>
</protein>
<dbReference type="AlphaFoldDB" id="I4EMG5"/>
<dbReference type="InterPro" id="IPR037138">
    <property type="entry name" value="His_deacetylse_dom_sf"/>
</dbReference>
<evidence type="ECO:0000256" key="1">
    <source>
        <dbReference type="ARBA" id="ARBA00005947"/>
    </source>
</evidence>